<dbReference type="RefSeq" id="WP_160797017.1">
    <property type="nucleotide sequence ID" value="NZ_WSSB01000009.1"/>
</dbReference>
<evidence type="ECO:0000256" key="9">
    <source>
        <dbReference type="PIRSR" id="PIRSR006615-1"/>
    </source>
</evidence>
<comment type="similarity">
    <text evidence="7 8">Belongs to the peptidase M32 family.</text>
</comment>
<name>A0A845BQC7_9NEIS</name>
<feature type="binding site" evidence="9">
    <location>
        <position position="293"/>
    </location>
    <ligand>
        <name>Zn(2+)</name>
        <dbReference type="ChEBI" id="CHEBI:29105"/>
        <note>catalytic</note>
    </ligand>
</feature>
<dbReference type="PROSITE" id="PS52034">
    <property type="entry name" value="PEPTIDASE_M32"/>
    <property type="match status" value="1"/>
</dbReference>
<evidence type="ECO:0000256" key="1">
    <source>
        <dbReference type="ARBA" id="ARBA00022645"/>
    </source>
</evidence>
<evidence type="ECO:0000256" key="10">
    <source>
        <dbReference type="PIRSR" id="PIRSR006615-2"/>
    </source>
</evidence>
<keyword evidence="12" id="KW-1185">Reference proteome</keyword>
<organism evidence="11 12">
    <name type="scientific">Craterilacuibacter sinensis</name>
    <dbReference type="NCBI Taxonomy" id="2686017"/>
    <lineage>
        <taxon>Bacteria</taxon>
        <taxon>Pseudomonadati</taxon>
        <taxon>Pseudomonadota</taxon>
        <taxon>Betaproteobacteria</taxon>
        <taxon>Neisseriales</taxon>
        <taxon>Neisseriaceae</taxon>
        <taxon>Craterilacuibacter</taxon>
    </lineage>
</organism>
<keyword evidence="9" id="KW-0862">Zinc</keyword>
<dbReference type="GO" id="GO:0004181">
    <property type="term" value="F:metallocarboxypeptidase activity"/>
    <property type="evidence" value="ECO:0007669"/>
    <property type="project" value="UniProtKB-UniRule"/>
</dbReference>
<proteinExistence type="inferred from homology"/>
<reference evidence="11 12" key="1">
    <citation type="submission" date="2019-12" db="EMBL/GenBank/DDBJ databases">
        <title>Neisseriaceae gen. nov. sp. Genome sequencing and assembly.</title>
        <authorList>
            <person name="Liu Z."/>
            <person name="Li A."/>
        </authorList>
    </citation>
    <scope>NUCLEOTIDE SEQUENCE [LARGE SCALE GENOMIC DNA]</scope>
    <source>
        <strain evidence="11 12">B2N2-7</strain>
    </source>
</reference>
<sequence>MSNSSYAALVASFTRLYRYQHLAAMVGWDQAAMMPTKGNEARGAAMAELQVLMHRTLTDPTLKTLLKEAETEATDNATRASLREMKRVWQQANLLPERLVEASSLAGSRCEHGWRTQRAANDWTGFLQNFRPVVECAREKAQRLAEASGLAPYDALLEQFEPGMHSTQLTHIFGEVKSWLPGLIREVMDKQAGEVTLSPDGPFPVAAQRALGLEIMGLLGFDFDAGRLDISLHPFCGGVAEDVRITTRYREDDFMQSMMGIVHETGHACYEQHLPRDLVHLPVGQARSMGIHESQSLAFEMQLGRSPAFLELITPLVKKHLGDQVALDSANLARLYSRVKPGLIRVDADELTYPAHIILRFEIEAALIAGEIEAEDIPALWDEKMQVALGLDTRGNYRDGCLQDIHWTDGSFGYFPSYTLGAMYAAQYFATLRRDTPELETHIRTGNLAPVTGWLDSHIWRQGSLLETPALILQASGEALNPAYLRAHLEQRYLADSQ</sequence>
<dbReference type="GO" id="GO:0006508">
    <property type="term" value="P:proteolysis"/>
    <property type="evidence" value="ECO:0007669"/>
    <property type="project" value="UniProtKB-UniRule"/>
</dbReference>
<dbReference type="PANTHER" id="PTHR34217:SF1">
    <property type="entry name" value="CARBOXYPEPTIDASE 1"/>
    <property type="match status" value="1"/>
</dbReference>
<keyword evidence="3 8" id="KW-0479">Metal-binding</keyword>
<evidence type="ECO:0000256" key="2">
    <source>
        <dbReference type="ARBA" id="ARBA00022670"/>
    </source>
</evidence>
<keyword evidence="5 8" id="KW-0482">Metalloprotease</keyword>
<dbReference type="Pfam" id="PF02074">
    <property type="entry name" value="Peptidase_M32"/>
    <property type="match status" value="1"/>
</dbReference>
<dbReference type="PIRSF" id="PIRSF006615">
    <property type="entry name" value="Zn_crbxpep_Taq"/>
    <property type="match status" value="1"/>
</dbReference>
<dbReference type="CDD" id="cd06460">
    <property type="entry name" value="M32_Taq"/>
    <property type="match status" value="1"/>
</dbReference>
<keyword evidence="4 8" id="KW-0378">Hydrolase</keyword>
<evidence type="ECO:0000256" key="8">
    <source>
        <dbReference type="PIRNR" id="PIRNR006615"/>
    </source>
</evidence>
<evidence type="ECO:0000256" key="4">
    <source>
        <dbReference type="ARBA" id="ARBA00022801"/>
    </source>
</evidence>
<evidence type="ECO:0000256" key="5">
    <source>
        <dbReference type="ARBA" id="ARBA00023049"/>
    </source>
</evidence>
<dbReference type="PANTHER" id="PTHR34217">
    <property type="entry name" value="METAL-DEPENDENT CARBOXYPEPTIDASE"/>
    <property type="match status" value="1"/>
</dbReference>
<keyword evidence="1 8" id="KW-0121">Carboxypeptidase</keyword>
<dbReference type="PRINTS" id="PR00998">
    <property type="entry name" value="CRBOXYPTASET"/>
</dbReference>
<dbReference type="Gene3D" id="1.10.1370.30">
    <property type="match status" value="1"/>
</dbReference>
<dbReference type="Proteomes" id="UP000467214">
    <property type="component" value="Unassembled WGS sequence"/>
</dbReference>
<comment type="catalytic activity">
    <reaction evidence="6 8">
        <text>Release of a C-terminal amino acid with broad specificity, except for -Pro.</text>
        <dbReference type="EC" id="3.4.17.19"/>
    </reaction>
</comment>
<feature type="binding site" evidence="9">
    <location>
        <position position="267"/>
    </location>
    <ligand>
        <name>Zn(2+)</name>
        <dbReference type="ChEBI" id="CHEBI:29105"/>
        <note>catalytic</note>
    </ligand>
</feature>
<dbReference type="EC" id="3.4.17.19" evidence="8"/>
<dbReference type="FunFam" id="1.10.1370.30:FF:000003">
    <property type="entry name" value="Thermostable carboxypeptidase 1"/>
    <property type="match status" value="1"/>
</dbReference>
<comment type="function">
    <text evidence="8">Broad specificity carboxypetidase that releases amino acids sequentially from the C-terminus, including neutral, aromatic, polar and basic residues.</text>
</comment>
<dbReference type="InterPro" id="IPR001333">
    <property type="entry name" value="Peptidase_M32_Taq"/>
</dbReference>
<evidence type="ECO:0000256" key="7">
    <source>
        <dbReference type="ARBA" id="ARBA00061580"/>
    </source>
</evidence>
<evidence type="ECO:0000256" key="6">
    <source>
        <dbReference type="ARBA" id="ARBA00052755"/>
    </source>
</evidence>
<evidence type="ECO:0000256" key="3">
    <source>
        <dbReference type="ARBA" id="ARBA00022723"/>
    </source>
</evidence>
<dbReference type="EMBL" id="WSSB01000009">
    <property type="protein sequence ID" value="MXR37444.1"/>
    <property type="molecule type" value="Genomic_DNA"/>
</dbReference>
<feature type="binding site" evidence="9">
    <location>
        <position position="263"/>
    </location>
    <ligand>
        <name>Zn(2+)</name>
        <dbReference type="ChEBI" id="CHEBI:29105"/>
        <note>catalytic</note>
    </ligand>
</feature>
<comment type="cofactor">
    <cofactor evidence="9">
        <name>Zn(2+)</name>
        <dbReference type="ChEBI" id="CHEBI:29105"/>
    </cofactor>
    <text evidence="9">Binds 1 zinc ion per subunit.</text>
</comment>
<evidence type="ECO:0000313" key="11">
    <source>
        <dbReference type="EMBL" id="MXR37444.1"/>
    </source>
</evidence>
<gene>
    <name evidence="11" type="ORF">GQF02_10705</name>
</gene>
<dbReference type="SUPFAM" id="SSF55486">
    <property type="entry name" value="Metalloproteases ('zincins'), catalytic domain"/>
    <property type="match status" value="1"/>
</dbReference>
<keyword evidence="2 8" id="KW-0645">Protease</keyword>
<evidence type="ECO:0000313" key="12">
    <source>
        <dbReference type="Proteomes" id="UP000467214"/>
    </source>
</evidence>
<comment type="caution">
    <text evidence="11">The sequence shown here is derived from an EMBL/GenBank/DDBJ whole genome shotgun (WGS) entry which is preliminary data.</text>
</comment>
<protein>
    <recommendedName>
        <fullName evidence="8">Metal-dependent carboxypeptidase</fullName>
        <ecNumber evidence="8">3.4.17.19</ecNumber>
    </recommendedName>
</protein>
<dbReference type="AlphaFoldDB" id="A0A845BQC7"/>
<dbReference type="GO" id="GO:0008270">
    <property type="term" value="F:zinc ion binding"/>
    <property type="evidence" value="ECO:0007669"/>
    <property type="project" value="UniProtKB-ARBA"/>
</dbReference>
<accession>A0A845BQC7</accession>
<feature type="active site" description="Proton donor/acceptor" evidence="10">
    <location>
        <position position="264"/>
    </location>
</feature>